<accession>A0A2C9UL35</accession>
<reference evidence="1" key="1">
    <citation type="submission" date="2016-02" db="EMBL/GenBank/DDBJ databases">
        <title>WGS assembly of Manihot esculenta.</title>
        <authorList>
            <person name="Bredeson J.V."/>
            <person name="Prochnik S.E."/>
            <person name="Lyons J.B."/>
            <person name="Schmutz J."/>
            <person name="Grimwood J."/>
            <person name="Vrebalov J."/>
            <person name="Bart R.S."/>
            <person name="Amuge T."/>
            <person name="Ferguson M.E."/>
            <person name="Green R."/>
            <person name="Putnam N."/>
            <person name="Stites J."/>
            <person name="Rounsley S."/>
            <person name="Rokhsar D.S."/>
        </authorList>
    </citation>
    <scope>NUCLEOTIDE SEQUENCE [LARGE SCALE GENOMIC DNA]</scope>
    <source>
        <tissue evidence="1">Leaf</tissue>
    </source>
</reference>
<protein>
    <submittedName>
        <fullName evidence="1">Uncharacterized protein</fullName>
    </submittedName>
</protein>
<gene>
    <name evidence="1" type="ORF">MANES_14G124900</name>
</gene>
<name>A0A2C9UL35_MANES</name>
<organism evidence="1">
    <name type="scientific">Manihot esculenta</name>
    <name type="common">Cassava</name>
    <name type="synonym">Jatropha manihot</name>
    <dbReference type="NCBI Taxonomy" id="3983"/>
    <lineage>
        <taxon>Eukaryota</taxon>
        <taxon>Viridiplantae</taxon>
        <taxon>Streptophyta</taxon>
        <taxon>Embryophyta</taxon>
        <taxon>Tracheophyta</taxon>
        <taxon>Spermatophyta</taxon>
        <taxon>Magnoliopsida</taxon>
        <taxon>eudicotyledons</taxon>
        <taxon>Gunneridae</taxon>
        <taxon>Pentapetalae</taxon>
        <taxon>rosids</taxon>
        <taxon>fabids</taxon>
        <taxon>Malpighiales</taxon>
        <taxon>Euphorbiaceae</taxon>
        <taxon>Crotonoideae</taxon>
        <taxon>Manihoteae</taxon>
        <taxon>Manihot</taxon>
    </lineage>
</organism>
<evidence type="ECO:0000313" key="1">
    <source>
        <dbReference type="EMBL" id="OAY31591.1"/>
    </source>
</evidence>
<dbReference type="AlphaFoldDB" id="A0A2C9UL35"/>
<dbReference type="EMBL" id="CM004400">
    <property type="protein sequence ID" value="OAY31591.1"/>
    <property type="molecule type" value="Genomic_DNA"/>
</dbReference>
<proteinExistence type="predicted"/>
<sequence length="167" mass="17886">MLVPEGMSDGVSSPNSLLPPASAAIKGFCCSFSWILLLIDGRILLQLGVPFELLEQCPLSLVVRVVDQLLSSSQRYLAGGAAGDDSVLPSQISVESSSILDFALLQLKFMNFLPVVFLSLTSFFYQLSFPVPLAAITSLLGLVSLNSEDEQQALSFSLLQSAAVVTW</sequence>